<evidence type="ECO:0000313" key="1">
    <source>
        <dbReference type="EMBL" id="EXM17417.1"/>
    </source>
</evidence>
<dbReference type="HOGENOM" id="CLU_2497968_0_0_1"/>
<proteinExistence type="predicted"/>
<reference evidence="1" key="1">
    <citation type="submission" date="2011-11" db="EMBL/GenBank/DDBJ databases">
        <title>The Genome Sequence of Fusarium oxysporum Cotton.</title>
        <authorList>
            <consortium name="The Broad Institute Genome Sequencing Platform"/>
            <person name="Ma L.-J."/>
            <person name="Gale L.R."/>
            <person name="Schwartz D.C."/>
            <person name="Zhou S."/>
            <person name="Corby-Kistler H."/>
            <person name="Young S.K."/>
            <person name="Zeng Q."/>
            <person name="Gargeya S."/>
            <person name="Fitzgerald M."/>
            <person name="Haas B."/>
            <person name="Abouelleil A."/>
            <person name="Alvarado L."/>
            <person name="Arachchi H.M."/>
            <person name="Berlin A."/>
            <person name="Brown A."/>
            <person name="Chapman S.B."/>
            <person name="Chen Z."/>
            <person name="Dunbar C."/>
            <person name="Freedman E."/>
            <person name="Gearin G."/>
            <person name="Goldberg J."/>
            <person name="Griggs A."/>
            <person name="Gujja S."/>
            <person name="Heiman D."/>
            <person name="Howarth C."/>
            <person name="Larson L."/>
            <person name="Lui A."/>
            <person name="MacDonald P.J.P."/>
            <person name="Montmayeur A."/>
            <person name="Murphy C."/>
            <person name="Neiman D."/>
            <person name="Pearson M."/>
            <person name="Priest M."/>
            <person name="Roberts A."/>
            <person name="Saif S."/>
            <person name="Shea T."/>
            <person name="Shenoy N."/>
            <person name="Sisk P."/>
            <person name="Stolte C."/>
            <person name="Sykes S."/>
            <person name="Wortman J."/>
            <person name="Nusbaum C."/>
            <person name="Birren B."/>
        </authorList>
    </citation>
    <scope>NUCLEOTIDE SEQUENCE [LARGE SCALE GENOMIC DNA]</scope>
    <source>
        <strain evidence="1">25433</strain>
    </source>
</reference>
<evidence type="ECO:0008006" key="2">
    <source>
        <dbReference type="Google" id="ProtNLM"/>
    </source>
</evidence>
<dbReference type="Proteomes" id="UP000030701">
    <property type="component" value="Unassembled WGS sequence"/>
</dbReference>
<gene>
    <name evidence="1" type="ORF">FOTG_14386</name>
</gene>
<sequence length="86" mass="9455">MCWNTQASGTNDPPEIRNWRIHLIATVAYISALAIGYDTSVIGGTMALTPFMRDFGLDLVEKAQRDTIQGNIVSTLPVHSHFALHS</sequence>
<dbReference type="EMBL" id="JH657983">
    <property type="protein sequence ID" value="EXM17417.1"/>
    <property type="molecule type" value="Genomic_DNA"/>
</dbReference>
<accession>X0L8N2</accession>
<dbReference type="AlphaFoldDB" id="X0L8N2"/>
<organism evidence="1">
    <name type="scientific">Fusarium oxysporum f. sp. vasinfectum 25433</name>
    <dbReference type="NCBI Taxonomy" id="1089449"/>
    <lineage>
        <taxon>Eukaryota</taxon>
        <taxon>Fungi</taxon>
        <taxon>Dikarya</taxon>
        <taxon>Ascomycota</taxon>
        <taxon>Pezizomycotina</taxon>
        <taxon>Sordariomycetes</taxon>
        <taxon>Hypocreomycetidae</taxon>
        <taxon>Hypocreales</taxon>
        <taxon>Nectriaceae</taxon>
        <taxon>Fusarium</taxon>
        <taxon>Fusarium oxysporum species complex</taxon>
    </lineage>
</organism>
<protein>
    <recommendedName>
        <fullName evidence="2">Major facilitator superfamily (MFS) profile domain-containing protein</fullName>
    </recommendedName>
</protein>
<reference evidence="1" key="2">
    <citation type="submission" date="2012-05" db="EMBL/GenBank/DDBJ databases">
        <title>The Genome Annotation of Fusarium oxysporum Cotton.</title>
        <authorList>
            <consortium name="The Broad Institute Genomics Platform"/>
            <person name="Ma L.-J."/>
            <person name="Corby-Kistler H."/>
            <person name="Broz K."/>
            <person name="Gale L.R."/>
            <person name="Jonkers W."/>
            <person name="O'Donnell K."/>
            <person name="Ploetz R."/>
            <person name="Steinberg C."/>
            <person name="Schwartz D.C."/>
            <person name="VanEtten H."/>
            <person name="Zhou S."/>
            <person name="Young S.K."/>
            <person name="Zeng Q."/>
            <person name="Gargeya S."/>
            <person name="Fitzgerald M."/>
            <person name="Abouelleil A."/>
            <person name="Alvarado L."/>
            <person name="Chapman S.B."/>
            <person name="Gainer-Dewar J."/>
            <person name="Goldberg J."/>
            <person name="Griggs A."/>
            <person name="Gujja S."/>
            <person name="Hansen M."/>
            <person name="Howarth C."/>
            <person name="Imamovic A."/>
            <person name="Ireland A."/>
            <person name="Larimer J."/>
            <person name="McCowan C."/>
            <person name="Murphy C."/>
            <person name="Pearson M."/>
            <person name="Poon T.W."/>
            <person name="Priest M."/>
            <person name="Roberts A."/>
            <person name="Saif S."/>
            <person name="Shea T."/>
            <person name="Sykes S."/>
            <person name="Wortman J."/>
            <person name="Nusbaum C."/>
            <person name="Birren B."/>
        </authorList>
    </citation>
    <scope>NUCLEOTIDE SEQUENCE</scope>
    <source>
        <strain evidence="1">25433</strain>
    </source>
</reference>
<name>X0L8N2_FUSOX</name>